<keyword evidence="1" id="KW-0472">Membrane</keyword>
<sequence>MYVDQTLQINVINHRNLRQLSQNKPKIEQAQPNELTIPDVVISLSPLGFIFGWIVFFIALRKIRTFLDNKMVFTIKGLDKVPCKNCKFYSNNHYLKCAVNPSIVLTEEAMNCSEYSPTKSKFPSKNLF</sequence>
<dbReference type="Proteomes" id="UP001165986">
    <property type="component" value="Unassembled WGS sequence"/>
</dbReference>
<comment type="caution">
    <text evidence="2">The sequence shown here is derived from an EMBL/GenBank/DDBJ whole genome shotgun (WGS) entry which is preliminary data.</text>
</comment>
<dbReference type="RefSeq" id="WP_191760586.1">
    <property type="nucleotide sequence ID" value="NZ_VJXY01000040.1"/>
</dbReference>
<protein>
    <submittedName>
        <fullName evidence="2">Uncharacterized protein</fullName>
    </submittedName>
</protein>
<keyword evidence="3" id="KW-1185">Reference proteome</keyword>
<gene>
    <name evidence="2" type="ORF">FNW02_27070</name>
</gene>
<keyword evidence="1" id="KW-0812">Transmembrane</keyword>
<organism evidence="2 3">
    <name type="scientific">Komarekiella delphini-convector SJRDD-AB1</name>
    <dbReference type="NCBI Taxonomy" id="2593771"/>
    <lineage>
        <taxon>Bacteria</taxon>
        <taxon>Bacillati</taxon>
        <taxon>Cyanobacteriota</taxon>
        <taxon>Cyanophyceae</taxon>
        <taxon>Nostocales</taxon>
        <taxon>Nostocaceae</taxon>
        <taxon>Komarekiella</taxon>
        <taxon>Komarekiella delphini-convector</taxon>
    </lineage>
</organism>
<dbReference type="EMBL" id="VJXY01000040">
    <property type="protein sequence ID" value="MBD6619390.1"/>
    <property type="molecule type" value="Genomic_DNA"/>
</dbReference>
<evidence type="ECO:0000256" key="1">
    <source>
        <dbReference type="SAM" id="Phobius"/>
    </source>
</evidence>
<feature type="transmembrane region" description="Helical" evidence="1">
    <location>
        <begin position="40"/>
        <end position="60"/>
    </location>
</feature>
<reference evidence="2" key="1">
    <citation type="submission" date="2019-07" db="EMBL/GenBank/DDBJ databases">
        <title>Toxilogical consequences of a new and cryptic species of cyanobacteria (Komarekiella delphini-convector) recovered from the epidermis of a bottlenose dolphin and 1500 ft. in the air.</title>
        <authorList>
            <person name="Brown A.O."/>
            <person name="Dvorak P."/>
            <person name="Villanueva C.D."/>
            <person name="Foss A.J."/>
            <person name="Garvey A.D."/>
            <person name="Gibson Q.A."/>
            <person name="Johansen J.R."/>
            <person name="Casamatta D.A."/>
        </authorList>
    </citation>
    <scope>NUCLEOTIDE SEQUENCE</scope>
    <source>
        <strain evidence="2">SJRDD-AB1</strain>
    </source>
</reference>
<keyword evidence="1" id="KW-1133">Transmembrane helix</keyword>
<evidence type="ECO:0000313" key="2">
    <source>
        <dbReference type="EMBL" id="MBD6619390.1"/>
    </source>
</evidence>
<accession>A0AA40T2C4</accession>
<dbReference type="AlphaFoldDB" id="A0AA40T2C4"/>
<name>A0AA40T2C4_9NOST</name>
<proteinExistence type="predicted"/>
<evidence type="ECO:0000313" key="3">
    <source>
        <dbReference type="Proteomes" id="UP001165986"/>
    </source>
</evidence>